<dbReference type="Pfam" id="PF18137">
    <property type="entry name" value="WHD_ORC"/>
    <property type="match status" value="1"/>
</dbReference>
<comment type="caution">
    <text evidence="3">The sequence shown here is derived from an EMBL/GenBank/DDBJ whole genome shotgun (WGS) entry which is preliminary data.</text>
</comment>
<dbReference type="GO" id="GO:0003688">
    <property type="term" value="F:DNA replication origin binding"/>
    <property type="evidence" value="ECO:0007669"/>
    <property type="project" value="TreeGrafter"/>
</dbReference>
<protein>
    <recommendedName>
        <fullName evidence="2">Origin recognition complex subunit 3 winged helix C-terminal domain-containing protein</fullName>
    </recommendedName>
</protein>
<feature type="compositionally biased region" description="Acidic residues" evidence="1">
    <location>
        <begin position="375"/>
        <end position="386"/>
    </location>
</feature>
<evidence type="ECO:0000313" key="4">
    <source>
        <dbReference type="Proteomes" id="UP001222932"/>
    </source>
</evidence>
<dbReference type="AlphaFoldDB" id="A0AAD3TRD5"/>
<feature type="region of interest" description="Disordered" evidence="1">
    <location>
        <begin position="353"/>
        <end position="388"/>
    </location>
</feature>
<reference evidence="3" key="2">
    <citation type="submission" date="2023-06" db="EMBL/GenBank/DDBJ databases">
        <authorList>
            <person name="Kobayashi Y."/>
            <person name="Kayamori A."/>
            <person name="Aoki K."/>
            <person name="Shiwa Y."/>
            <person name="Fujita N."/>
            <person name="Sugita T."/>
            <person name="Iwasaki W."/>
            <person name="Tanaka N."/>
            <person name="Takashima M."/>
        </authorList>
    </citation>
    <scope>NUCLEOTIDE SEQUENCE</scope>
    <source>
        <strain evidence="3">HIS016</strain>
    </source>
</reference>
<dbReference type="EMBL" id="BTCM01000002">
    <property type="protein sequence ID" value="GMK55264.1"/>
    <property type="molecule type" value="Genomic_DNA"/>
</dbReference>
<reference evidence="3" key="1">
    <citation type="journal article" date="2023" name="BMC Genomics">
        <title>Chromosome-level genome assemblies of Cutaneotrichosporon spp. (Trichosporonales, Basidiomycota) reveal imbalanced evolution between nucleotide sequences and chromosome synteny.</title>
        <authorList>
            <person name="Kobayashi Y."/>
            <person name="Kayamori A."/>
            <person name="Aoki K."/>
            <person name="Shiwa Y."/>
            <person name="Matsutani M."/>
            <person name="Fujita N."/>
            <person name="Sugita T."/>
            <person name="Iwasaki W."/>
            <person name="Tanaka N."/>
            <person name="Takashima M."/>
        </authorList>
    </citation>
    <scope>NUCLEOTIDE SEQUENCE</scope>
    <source>
        <strain evidence="3">HIS016</strain>
    </source>
</reference>
<dbReference type="GO" id="GO:0005656">
    <property type="term" value="C:nuclear pre-replicative complex"/>
    <property type="evidence" value="ECO:0007669"/>
    <property type="project" value="TreeGrafter"/>
</dbReference>
<evidence type="ECO:0000256" key="1">
    <source>
        <dbReference type="SAM" id="MobiDB-lite"/>
    </source>
</evidence>
<dbReference type="PANTHER" id="PTHR12748">
    <property type="entry name" value="ORIGIN RECOGNITION COMPLEX SUBUNIT 3"/>
    <property type="match status" value="1"/>
</dbReference>
<dbReference type="Proteomes" id="UP001222932">
    <property type="component" value="Unassembled WGS sequence"/>
</dbReference>
<name>A0AAD3TRD5_9TREE</name>
<accession>A0AAD3TRD5</accession>
<dbReference type="PANTHER" id="PTHR12748:SF0">
    <property type="entry name" value="ORIGIN RECOGNITION COMPLEX SUBUNIT 3"/>
    <property type="match status" value="1"/>
</dbReference>
<proteinExistence type="predicted"/>
<feature type="domain" description="Origin recognition complex subunit 3 winged helix C-terminal" evidence="2">
    <location>
        <begin position="352"/>
        <end position="419"/>
    </location>
</feature>
<sequence length="422" mass="45983">MGDDFHSLNKGVFIIPFKGDAGPSSRPLDAVYSNVNAAYAQAHRDDRAEEQLDAVRQWLDRCAAPPSLNQVFKIRRVPVALLQGLSPEAPRQLADLTRAATLTGRDLTDIGAATRALAVGFLGEAALDAKKAGRTPLDEVARWWAKLRDRPALLVHIEQAQLVPTAVLAELHDDVPIRLLFSVPSITTFLAGWVALEPSEIDLSVLRSTRRPRGAVNAVLQTALDRAAAPITVSEELARELRAEDERLGGGAAAALKSLRWLLLRHSHNSALSALPDASEEEHPAALQALRDAMSEDATAADELLTLGVSPDLSNTQNPAPRLAILQALANQNAFLPSSTDDRRDALKETEMLHSLWESADPTTPSKGKRRRGEEDEEPELDEDEDARAHARFIRFVEEARMMGLVRARGKKSDEVAKAALL</sequence>
<evidence type="ECO:0000259" key="2">
    <source>
        <dbReference type="Pfam" id="PF18137"/>
    </source>
</evidence>
<dbReference type="InterPro" id="IPR020795">
    <property type="entry name" value="ORC3"/>
</dbReference>
<dbReference type="GO" id="GO:0005664">
    <property type="term" value="C:nuclear origin of replication recognition complex"/>
    <property type="evidence" value="ECO:0007669"/>
    <property type="project" value="InterPro"/>
</dbReference>
<gene>
    <name evidence="3" type="ORF">CspeluHIS016_0203200</name>
</gene>
<evidence type="ECO:0000313" key="3">
    <source>
        <dbReference type="EMBL" id="GMK55264.1"/>
    </source>
</evidence>
<keyword evidence="4" id="KW-1185">Reference proteome</keyword>
<dbReference type="InterPro" id="IPR040855">
    <property type="entry name" value="ORC_WH_C"/>
</dbReference>
<dbReference type="GO" id="GO:0006270">
    <property type="term" value="P:DNA replication initiation"/>
    <property type="evidence" value="ECO:0007669"/>
    <property type="project" value="TreeGrafter"/>
</dbReference>
<organism evidence="3 4">
    <name type="scientific">Cutaneotrichosporon spelunceum</name>
    <dbReference type="NCBI Taxonomy" id="1672016"/>
    <lineage>
        <taxon>Eukaryota</taxon>
        <taxon>Fungi</taxon>
        <taxon>Dikarya</taxon>
        <taxon>Basidiomycota</taxon>
        <taxon>Agaricomycotina</taxon>
        <taxon>Tremellomycetes</taxon>
        <taxon>Trichosporonales</taxon>
        <taxon>Trichosporonaceae</taxon>
        <taxon>Cutaneotrichosporon</taxon>
    </lineage>
</organism>
<dbReference type="GO" id="GO:0031261">
    <property type="term" value="C:DNA replication preinitiation complex"/>
    <property type="evidence" value="ECO:0007669"/>
    <property type="project" value="TreeGrafter"/>
</dbReference>